<dbReference type="AlphaFoldDB" id="A0A261EZY3"/>
<dbReference type="RefSeq" id="WP_158216301.1">
    <property type="nucleotide sequence ID" value="NZ_MWWR01000004.1"/>
</dbReference>
<dbReference type="Proteomes" id="UP000216725">
    <property type="component" value="Unassembled WGS sequence"/>
</dbReference>
<evidence type="ECO:0000313" key="2">
    <source>
        <dbReference type="Proteomes" id="UP000216725"/>
    </source>
</evidence>
<organism evidence="1 2">
    <name type="scientific">Pseudoscardovia radai</name>
    <dbReference type="NCBI Taxonomy" id="987066"/>
    <lineage>
        <taxon>Bacteria</taxon>
        <taxon>Bacillati</taxon>
        <taxon>Actinomycetota</taxon>
        <taxon>Actinomycetes</taxon>
        <taxon>Bifidobacteriales</taxon>
        <taxon>Bifidobacteriaceae</taxon>
        <taxon>Pseudoscardovia</taxon>
    </lineage>
</organism>
<accession>A0A261EZY3</accession>
<dbReference type="EMBL" id="MWWR01000004">
    <property type="protein sequence ID" value="OZG52398.1"/>
    <property type="molecule type" value="Genomic_DNA"/>
</dbReference>
<keyword evidence="2" id="KW-1185">Reference proteome</keyword>
<sequence>MATYAIGQMAELQENLDALTDAQLSPTMREIRHRLNHETAAAGTVTMGIVAAR</sequence>
<evidence type="ECO:0000313" key="1">
    <source>
        <dbReference type="EMBL" id="OZG52398.1"/>
    </source>
</evidence>
<comment type="caution">
    <text evidence="1">The sequence shown here is derived from an EMBL/GenBank/DDBJ whole genome shotgun (WGS) entry which is preliminary data.</text>
</comment>
<gene>
    <name evidence="1" type="ORF">PSRA_0587</name>
</gene>
<reference evidence="1 2" key="1">
    <citation type="journal article" date="2017" name="BMC Genomics">
        <title>Comparative genomic and phylogenomic analyses of the Bifidobacteriaceae family.</title>
        <authorList>
            <person name="Lugli G.A."/>
            <person name="Milani C."/>
            <person name="Turroni F."/>
            <person name="Duranti S."/>
            <person name="Mancabelli L."/>
            <person name="Mangifesta M."/>
            <person name="Ferrario C."/>
            <person name="Modesto M."/>
            <person name="Mattarelli P."/>
            <person name="Jiri K."/>
            <person name="van Sinderen D."/>
            <person name="Ventura M."/>
        </authorList>
    </citation>
    <scope>NUCLEOTIDE SEQUENCE [LARGE SCALE GENOMIC DNA]</scope>
    <source>
        <strain evidence="1 2">DSM 24742</strain>
    </source>
</reference>
<proteinExistence type="predicted"/>
<protein>
    <submittedName>
        <fullName evidence="1">Uncharacterized protein</fullName>
    </submittedName>
</protein>
<name>A0A261EZY3_9BIFI</name>